<protein>
    <recommendedName>
        <fullName evidence="11">Ubiquitin carboxyl-terminal hydrolase 32</fullName>
        <ecNumber evidence="2">3.4.19.12</ecNumber>
    </recommendedName>
</protein>
<dbReference type="PRINTS" id="PR00450">
    <property type="entry name" value="RECOVERIN"/>
</dbReference>
<evidence type="ECO:0000256" key="4">
    <source>
        <dbReference type="ARBA" id="ARBA00022670"/>
    </source>
</evidence>
<dbReference type="InterPro" id="IPR002048">
    <property type="entry name" value="EF_hand_dom"/>
</dbReference>
<keyword evidence="5" id="KW-0479">Metal-binding</keyword>
<dbReference type="InterPro" id="IPR018247">
    <property type="entry name" value="EF_Hand_1_Ca_BS"/>
</dbReference>
<evidence type="ECO:0000256" key="1">
    <source>
        <dbReference type="ARBA" id="ARBA00000707"/>
    </source>
</evidence>
<dbReference type="PROSITE" id="PS51283">
    <property type="entry name" value="DUSP"/>
    <property type="match status" value="1"/>
</dbReference>
<dbReference type="SUPFAM" id="SSF54001">
    <property type="entry name" value="Cysteine proteinases"/>
    <property type="match status" value="1"/>
</dbReference>
<keyword evidence="7" id="KW-0833">Ubl conjugation pathway</keyword>
<evidence type="ECO:0000313" key="13">
    <source>
        <dbReference type="EMBL" id="EKC32341.1"/>
    </source>
</evidence>
<dbReference type="Pfam" id="PF13202">
    <property type="entry name" value="EF-hand_5"/>
    <property type="match status" value="1"/>
</dbReference>
<evidence type="ECO:0000256" key="3">
    <source>
        <dbReference type="ARBA" id="ARBA00022553"/>
    </source>
</evidence>
<dbReference type="GO" id="GO:0004843">
    <property type="term" value="F:cysteine-type deubiquitinase activity"/>
    <property type="evidence" value="ECO:0007669"/>
    <property type="project" value="UniProtKB-EC"/>
</dbReference>
<dbReference type="HOGENOM" id="CLU_001060_10_1_1"/>
<dbReference type="GO" id="GO:0005794">
    <property type="term" value="C:Golgi apparatus"/>
    <property type="evidence" value="ECO:0007669"/>
    <property type="project" value="TreeGrafter"/>
</dbReference>
<dbReference type="InterPro" id="IPR028135">
    <property type="entry name" value="Ub_USP-typ"/>
</dbReference>
<dbReference type="InterPro" id="IPR050185">
    <property type="entry name" value="Ub_carboxyl-term_hydrolase"/>
</dbReference>
<dbReference type="PROSITE" id="PS50222">
    <property type="entry name" value="EF_HAND_2"/>
    <property type="match status" value="3"/>
</dbReference>
<dbReference type="InterPro" id="IPR057368">
    <property type="entry name" value="USP32_N"/>
</dbReference>
<feature type="compositionally biased region" description="Polar residues" evidence="12">
    <location>
        <begin position="507"/>
        <end position="516"/>
    </location>
</feature>
<evidence type="ECO:0000256" key="7">
    <source>
        <dbReference type="ARBA" id="ARBA00022786"/>
    </source>
</evidence>
<organism evidence="13">
    <name type="scientific">Magallana gigas</name>
    <name type="common">Pacific oyster</name>
    <name type="synonym">Crassostrea gigas</name>
    <dbReference type="NCBI Taxonomy" id="29159"/>
    <lineage>
        <taxon>Eukaryota</taxon>
        <taxon>Metazoa</taxon>
        <taxon>Spiralia</taxon>
        <taxon>Lophotrochozoa</taxon>
        <taxon>Mollusca</taxon>
        <taxon>Bivalvia</taxon>
        <taxon>Autobranchia</taxon>
        <taxon>Pteriomorphia</taxon>
        <taxon>Ostreida</taxon>
        <taxon>Ostreoidea</taxon>
        <taxon>Ostreidae</taxon>
        <taxon>Magallana</taxon>
    </lineage>
</organism>
<keyword evidence="9" id="KW-0788">Thiol protease</keyword>
<dbReference type="InterPro" id="IPR011992">
    <property type="entry name" value="EF-hand-dom_pair"/>
</dbReference>
<dbReference type="FunFam" id="1.10.238.10:FF:000081">
    <property type="entry name" value="Ubiquitin carboxyl-terminal hydrolase 32"/>
    <property type="match status" value="1"/>
</dbReference>
<keyword evidence="6" id="KW-0677">Repeat</keyword>
<dbReference type="InterPro" id="IPR038765">
    <property type="entry name" value="Papain-like_cys_pep_sf"/>
</dbReference>
<dbReference type="SUPFAM" id="SSF47473">
    <property type="entry name" value="EF-hand"/>
    <property type="match status" value="2"/>
</dbReference>
<dbReference type="PANTHER" id="PTHR21646:SF76">
    <property type="entry name" value="UBIQUITIN CARBOXYL-TERMINAL HYDROLASE 32"/>
    <property type="match status" value="1"/>
</dbReference>
<evidence type="ECO:0000256" key="9">
    <source>
        <dbReference type="ARBA" id="ARBA00022807"/>
    </source>
</evidence>
<comment type="catalytic activity">
    <reaction evidence="1">
        <text>Thiol-dependent hydrolysis of ester, thioester, amide, peptide and isopeptide bonds formed by the C-terminal Gly of ubiquitin (a 76-residue protein attached to proteins as an intracellular targeting signal).</text>
        <dbReference type="EC" id="3.4.19.12"/>
    </reaction>
</comment>
<evidence type="ECO:0000256" key="6">
    <source>
        <dbReference type="ARBA" id="ARBA00022737"/>
    </source>
</evidence>
<keyword evidence="3" id="KW-0597">Phosphoprotein</keyword>
<evidence type="ECO:0000256" key="8">
    <source>
        <dbReference type="ARBA" id="ARBA00022801"/>
    </source>
</evidence>
<keyword evidence="4" id="KW-0645">Protease</keyword>
<dbReference type="InterPro" id="IPR018200">
    <property type="entry name" value="USP_CS"/>
</dbReference>
<dbReference type="EMBL" id="JH816911">
    <property type="protein sequence ID" value="EKC32341.1"/>
    <property type="molecule type" value="Genomic_DNA"/>
</dbReference>
<dbReference type="PROSITE" id="PS00973">
    <property type="entry name" value="USP_2"/>
    <property type="match status" value="1"/>
</dbReference>
<evidence type="ECO:0000256" key="12">
    <source>
        <dbReference type="SAM" id="MobiDB-lite"/>
    </source>
</evidence>
<dbReference type="InterPro" id="IPR001394">
    <property type="entry name" value="Peptidase_C19_UCH"/>
</dbReference>
<name>K1RE00_MAGGI</name>
<evidence type="ECO:0000256" key="10">
    <source>
        <dbReference type="ARBA" id="ARBA00022837"/>
    </source>
</evidence>
<evidence type="ECO:0000256" key="2">
    <source>
        <dbReference type="ARBA" id="ARBA00012759"/>
    </source>
</evidence>
<dbReference type="GO" id="GO:0016579">
    <property type="term" value="P:protein deubiquitination"/>
    <property type="evidence" value="ECO:0007669"/>
    <property type="project" value="InterPro"/>
</dbReference>
<dbReference type="PROSITE" id="PS00018">
    <property type="entry name" value="EF_HAND_1"/>
    <property type="match status" value="3"/>
</dbReference>
<dbReference type="PROSITE" id="PS00972">
    <property type="entry name" value="USP_1"/>
    <property type="match status" value="1"/>
</dbReference>
<dbReference type="FunFam" id="3.90.70.10:FF:000018">
    <property type="entry name" value="Ubiquitin carboxyl-terminal hydrolase 32"/>
    <property type="match status" value="1"/>
</dbReference>
<dbReference type="Pfam" id="PF06337">
    <property type="entry name" value="DUSP"/>
    <property type="match status" value="1"/>
</dbReference>
<dbReference type="InterPro" id="IPR035927">
    <property type="entry name" value="DUSP-like_sf"/>
</dbReference>
<dbReference type="Pfam" id="PF00443">
    <property type="entry name" value="UCH"/>
    <property type="match status" value="1"/>
</dbReference>
<keyword evidence="10" id="KW-0106">Calcium</keyword>
<dbReference type="InParanoid" id="K1RE00"/>
<gene>
    <name evidence="13" type="ORF">CGI_10017491</name>
</gene>
<dbReference type="Pfam" id="PF13499">
    <property type="entry name" value="EF-hand_7"/>
    <property type="match status" value="1"/>
</dbReference>
<dbReference type="Gene3D" id="3.30.2230.10">
    <property type="entry name" value="DUSP-like"/>
    <property type="match status" value="1"/>
</dbReference>
<dbReference type="Pfam" id="PF14836">
    <property type="entry name" value="Ubiquitin_3"/>
    <property type="match status" value="1"/>
</dbReference>
<dbReference type="Pfam" id="PF25265">
    <property type="entry name" value="USP32_N"/>
    <property type="match status" value="1"/>
</dbReference>
<reference evidence="13" key="1">
    <citation type="journal article" date="2012" name="Nature">
        <title>The oyster genome reveals stress adaptation and complexity of shell formation.</title>
        <authorList>
            <person name="Zhang G."/>
            <person name="Fang X."/>
            <person name="Guo X."/>
            <person name="Li L."/>
            <person name="Luo R."/>
            <person name="Xu F."/>
            <person name="Yang P."/>
            <person name="Zhang L."/>
            <person name="Wang X."/>
            <person name="Qi H."/>
            <person name="Xiong Z."/>
            <person name="Que H."/>
            <person name="Xie Y."/>
            <person name="Holland P.W."/>
            <person name="Paps J."/>
            <person name="Zhu Y."/>
            <person name="Wu F."/>
            <person name="Chen Y."/>
            <person name="Wang J."/>
            <person name="Peng C."/>
            <person name="Meng J."/>
            <person name="Yang L."/>
            <person name="Liu J."/>
            <person name="Wen B."/>
            <person name="Zhang N."/>
            <person name="Huang Z."/>
            <person name="Zhu Q."/>
            <person name="Feng Y."/>
            <person name="Mount A."/>
            <person name="Hedgecock D."/>
            <person name="Xu Z."/>
            <person name="Liu Y."/>
            <person name="Domazet-Loso T."/>
            <person name="Du Y."/>
            <person name="Sun X."/>
            <person name="Zhang S."/>
            <person name="Liu B."/>
            <person name="Cheng P."/>
            <person name="Jiang X."/>
            <person name="Li J."/>
            <person name="Fan D."/>
            <person name="Wang W."/>
            <person name="Fu W."/>
            <person name="Wang T."/>
            <person name="Wang B."/>
            <person name="Zhang J."/>
            <person name="Peng Z."/>
            <person name="Li Y."/>
            <person name="Li N."/>
            <person name="Wang J."/>
            <person name="Chen M."/>
            <person name="He Y."/>
            <person name="Tan F."/>
            <person name="Song X."/>
            <person name="Zheng Q."/>
            <person name="Huang R."/>
            <person name="Yang H."/>
            <person name="Du X."/>
            <person name="Chen L."/>
            <person name="Yang M."/>
            <person name="Gaffney P.M."/>
            <person name="Wang S."/>
            <person name="Luo L."/>
            <person name="She Z."/>
            <person name="Ming Y."/>
            <person name="Huang W."/>
            <person name="Zhang S."/>
            <person name="Huang B."/>
            <person name="Zhang Y."/>
            <person name="Qu T."/>
            <person name="Ni P."/>
            <person name="Miao G."/>
            <person name="Wang J."/>
            <person name="Wang Q."/>
            <person name="Steinberg C.E."/>
            <person name="Wang H."/>
            <person name="Li N."/>
            <person name="Qian L."/>
            <person name="Zhang G."/>
            <person name="Li Y."/>
            <person name="Yang H."/>
            <person name="Liu X."/>
            <person name="Wang J."/>
            <person name="Yin Y."/>
            <person name="Wang J."/>
        </authorList>
    </citation>
    <scope>NUCLEOTIDE SEQUENCE [LARGE SCALE GENOMIC DNA]</scope>
    <source>
        <strain evidence="13">05x7-T-G4-1.051#20</strain>
    </source>
</reference>
<dbReference type="SMR" id="K1RE00"/>
<feature type="region of interest" description="Disordered" evidence="12">
    <location>
        <begin position="1083"/>
        <end position="1116"/>
    </location>
</feature>
<dbReference type="PANTHER" id="PTHR21646">
    <property type="entry name" value="UBIQUITIN CARBOXYL-TERMINAL HYDROLASE"/>
    <property type="match status" value="1"/>
</dbReference>
<evidence type="ECO:0000256" key="11">
    <source>
        <dbReference type="ARBA" id="ARBA00071642"/>
    </source>
</evidence>
<dbReference type="InterPro" id="IPR028889">
    <property type="entry name" value="USP"/>
</dbReference>
<sequence>MGAKESKLQYFPFEEACKRMKDTEMKRSKDAFKRVATLGGQMSDIVFCREVLGDGVPAGIANLLYRGFGGTSKGLSLKDLLCGLVILTKGSQEEKIKLLFGMYADDSYSYVQKEEMDRLVLESEGQISVALSDLFQENDQVSFDYFRLWVKKHPDATEMTKWLLMEHMTVSLSDDTDTPTFYQTLAGVTHLEETDISELEKRYWTLKSQSKSGKFDLDTFKAMVCPPVPEAICESLFHAFDENRDNHIDFKEMACGISACCRGPGTERQKFCFKVFDVNHDGKLCERELVQMVQALLRIRQENHPSDSMECDPFYKMEPETVAREILASHDSDKDGCISQAEYLVWTVNNALADNFLDLLSQICHLVMGLKPQSKEEEGEIIKQWLQRESKKAFEVGQVWYLISMGWWNSWIEYVTPQIQLVNGRLDNGEGDRVNGTETLHKITKGKQASKALPWDDDSVIIVNMITKGKNSEYNTQLNGSLKSSTIPQRSQSACSSPIKTCLSASDSNGFTSVSPGPSPKLRKKGLPQTNALPVKPGPIDNSNLITPNNSKVVSLTAEGGRLRRDTMLVRGKDFELVPEVIWRALSTWYGGNIALPRTVISSKNNNGNPELELYPITVKLLRHQIVAQRPAPTSFTGVMSGIGGMALSMTNYVSSAPPIPRRYVAFTATFSKQHTIQQIYEFLCTKVRFIREDIRLWKIGNKDDIMTLLEDESMTVEDCVIEENQSILIEVRNKDLTWPEEISQLAKNKTCRKEQVPTQKGATGLNNLGNTCFMNAAVQCVSNTWPLTQYFIGGLHLFELNRSNPLGMKGHIAQRYGELVKDLWSGTSKTIAPLKLRWTIGKYAPRFNGFQQHDSQELLSFLLDGLHEDLNRVHVKPYVELKDSDGREDEIVAEEAWENHLRRNQSIIVDLFHGQLKSQVRCKECGLLSVRFDPFNYLSLPLPMDSCIHLEVIVTRLDGSVPIKYGIRLNMDEKYKALKKELSRLTSIPPDQVLFVEIMGPIVKALPKDNQMVKTLVGGVLYAYELPPHEEIKPMTIEEEKGTVLKNSVGLNDIQRGLATKKIQQKLENGPSSVSNALTVEDSSANNTPTHSRHPSDVPTMGSLQPTPENPAPKPSSELFSGFVIGVHRKMNLMDVYFLSSQKARPGLFGTPIILPCVEDTTNQDLYQFVWTQVSRLVSPLPPSESKSANHAQDCDDSLGYEYPFTLKVVKKDGFSCAWCPWYRFCRGCKVECNAEDFNFGGSFLAIDWEPTALHLRYQTALERLYEDHDSVEDSRRKQTEPINLDTCLQAFTIWRLTLPGLQETRYMEASFHTGKCDCSKCKIVNLKRFQFLNGRWVKSHKIVNFPVEDFDPSNYLAPRVSSSDDDKQSVTCVCQSETSAVVENVPNGDIPNHREDQTHGDMTYSPDSLNSPCMKCQLTRNIPNDESPIKYDLSSMSCHTGILGGGHYVCYAKNPNQKWYCYNDSSCKECSVEQMDCNSAYILFYERQNIDFSHFMPDVEGKEPDLQEIDDEFESDLKKACVLQ</sequence>
<proteinExistence type="predicted"/>
<dbReference type="CDD" id="cd00051">
    <property type="entry name" value="EFh"/>
    <property type="match status" value="2"/>
</dbReference>
<dbReference type="Gene3D" id="1.10.238.10">
    <property type="entry name" value="EF-hand"/>
    <property type="match status" value="2"/>
</dbReference>
<dbReference type="EC" id="3.4.19.12" evidence="2"/>
<keyword evidence="8 13" id="KW-0378">Hydrolase</keyword>
<dbReference type="SUPFAM" id="SSF143791">
    <property type="entry name" value="DUSP-like"/>
    <property type="match status" value="1"/>
</dbReference>
<dbReference type="SMART" id="SM00054">
    <property type="entry name" value="EFh"/>
    <property type="match status" value="3"/>
</dbReference>
<dbReference type="InterPro" id="IPR006615">
    <property type="entry name" value="Pept_C19_DUSP"/>
</dbReference>
<dbReference type="Gene3D" id="3.90.70.10">
    <property type="entry name" value="Cysteine proteinases"/>
    <property type="match status" value="2"/>
</dbReference>
<dbReference type="GO" id="GO:0006508">
    <property type="term" value="P:proteolysis"/>
    <property type="evidence" value="ECO:0007669"/>
    <property type="project" value="UniProtKB-KW"/>
</dbReference>
<dbReference type="Gene3D" id="3.10.20.90">
    <property type="entry name" value="Phosphatidylinositol 3-kinase Catalytic Subunit, Chain A, domain 1"/>
    <property type="match status" value="1"/>
</dbReference>
<dbReference type="PROSITE" id="PS50235">
    <property type="entry name" value="USP_3"/>
    <property type="match status" value="1"/>
</dbReference>
<dbReference type="GO" id="GO:0005509">
    <property type="term" value="F:calcium ion binding"/>
    <property type="evidence" value="ECO:0007669"/>
    <property type="project" value="InterPro"/>
</dbReference>
<accession>K1RE00</accession>
<feature type="region of interest" description="Disordered" evidence="12">
    <location>
        <begin position="507"/>
        <end position="528"/>
    </location>
</feature>
<dbReference type="SMART" id="SM00695">
    <property type="entry name" value="DUSP"/>
    <property type="match status" value="1"/>
</dbReference>
<evidence type="ECO:0000256" key="5">
    <source>
        <dbReference type="ARBA" id="ARBA00022723"/>
    </source>
</evidence>
<dbReference type="FunCoup" id="K1RE00">
    <property type="interactions" value="1626"/>
</dbReference>